<dbReference type="PANTHER" id="PTHR45631">
    <property type="entry name" value="OS07G0107800 PROTEIN-RELATED"/>
    <property type="match status" value="1"/>
</dbReference>
<evidence type="ECO:0000256" key="3">
    <source>
        <dbReference type="ARBA" id="ARBA00022614"/>
    </source>
</evidence>
<dbReference type="Gene3D" id="3.80.10.10">
    <property type="entry name" value="Ribonuclease Inhibitor"/>
    <property type="match status" value="1"/>
</dbReference>
<evidence type="ECO:0000256" key="6">
    <source>
        <dbReference type="ARBA" id="ARBA00022989"/>
    </source>
</evidence>
<comment type="catalytic activity">
    <reaction evidence="8">
        <text>L-threonyl-[protein] + ATP = O-phospho-L-threonyl-[protein] + ADP + H(+)</text>
        <dbReference type="Rhea" id="RHEA:46608"/>
        <dbReference type="Rhea" id="RHEA-COMP:11060"/>
        <dbReference type="Rhea" id="RHEA-COMP:11605"/>
        <dbReference type="ChEBI" id="CHEBI:15378"/>
        <dbReference type="ChEBI" id="CHEBI:30013"/>
        <dbReference type="ChEBI" id="CHEBI:30616"/>
        <dbReference type="ChEBI" id="CHEBI:61977"/>
        <dbReference type="ChEBI" id="CHEBI:456216"/>
        <dbReference type="EC" id="2.7.11.1"/>
    </reaction>
</comment>
<dbReference type="EC" id="2.7.11.1" evidence="2"/>
<dbReference type="InterPro" id="IPR024788">
    <property type="entry name" value="Malectin-like_Carb-bd_dom"/>
</dbReference>
<keyword evidence="5" id="KW-0677">Repeat</keyword>
<comment type="catalytic activity">
    <reaction evidence="9">
        <text>L-seryl-[protein] + ATP = O-phospho-L-seryl-[protein] + ADP + H(+)</text>
        <dbReference type="Rhea" id="RHEA:17989"/>
        <dbReference type="Rhea" id="RHEA-COMP:9863"/>
        <dbReference type="Rhea" id="RHEA-COMP:11604"/>
        <dbReference type="ChEBI" id="CHEBI:15378"/>
        <dbReference type="ChEBI" id="CHEBI:29999"/>
        <dbReference type="ChEBI" id="CHEBI:30616"/>
        <dbReference type="ChEBI" id="CHEBI:83421"/>
        <dbReference type="ChEBI" id="CHEBI:456216"/>
        <dbReference type="EC" id="2.7.11.1"/>
    </reaction>
</comment>
<dbReference type="InterPro" id="IPR000719">
    <property type="entry name" value="Prot_kinase_dom"/>
</dbReference>
<evidence type="ECO:0000313" key="13">
    <source>
        <dbReference type="Proteomes" id="UP001497444"/>
    </source>
</evidence>
<dbReference type="Pfam" id="PF07714">
    <property type="entry name" value="PK_Tyr_Ser-Thr"/>
    <property type="match status" value="1"/>
</dbReference>
<dbReference type="PANTHER" id="PTHR45631:SF68">
    <property type="entry name" value="REPEAT FAMILY PROTEIN, PUTATIVE, EXPRESSED-RELATED"/>
    <property type="match status" value="1"/>
</dbReference>
<evidence type="ECO:0000256" key="8">
    <source>
        <dbReference type="ARBA" id="ARBA00047899"/>
    </source>
</evidence>
<dbReference type="InterPro" id="IPR001245">
    <property type="entry name" value="Ser-Thr/Tyr_kinase_cat_dom"/>
</dbReference>
<feature type="domain" description="Protein kinase" evidence="11">
    <location>
        <begin position="379"/>
        <end position="652"/>
    </location>
</feature>
<dbReference type="CDD" id="cd14066">
    <property type="entry name" value="STKc_IRAK"/>
    <property type="match status" value="1"/>
</dbReference>
<sequence length="688" mass="76134">HPDDEFDRYWFPIQGSNSTFIQSTSPLQSLVASKIVELTNKLYGEPPATVMDTALTSSGNITITFADDYSYQYILSFYFAELNSTANASSRIFYIDVPTSNPRDILLNPYSDSKGVFRAVLYVPSELLYTPGTDIVLYPDQTVSSPLGPIANALETWEMSTNPIATMTNNQDAIAIEEIKSSMNLTDWTGDPCVPVPHPWVACSTDMNSSLSITAVNLSGYNLTGPISPSFGNLQSLTSLFLQNNSLSGMIPNWLADLPSLSELFVWNNNFSSPIPPSLLSKNSWNFTYLPGNPFLQGLSSISKTKSTNIAIIIGPVIGGILALVIIIFLVLCIKCKPHAKGFTKTKERTLTGGHLQMVKPAHGGANPYSLAAVIIATNNFNIQIGKGGFGPVYYGKLEDGREVAIKVLDVKSSQGPSEFFNEVDVLSRANHPNLVSLIGYCLENDQRMLIYEYMHKGSLYDHLYANEQLDWTTRLHIALNASQGLEYLHSRCNPSIIHRDVKTSNILLPRDMKNAKVADFGLSKLTYGENITHITTTVKGTVGYLDPEYFASQCLSVKSDVYSFGVVLLEIISGRKVIDTTLPNRETWNLCDWVRFNLQECNINKILHPIVKASNPNLDAIWKVAEIAIQCVEPKAIHRPIMTKVVEELRVAITFQEGNTLPSNYSHNMTYEIKNQSGPQMVLMSPL</sequence>
<dbReference type="InterPro" id="IPR011009">
    <property type="entry name" value="Kinase-like_dom_sf"/>
</dbReference>
<dbReference type="Pfam" id="PF13855">
    <property type="entry name" value="LRR_8"/>
    <property type="match status" value="1"/>
</dbReference>
<dbReference type="InterPro" id="IPR008271">
    <property type="entry name" value="Ser/Thr_kinase_AS"/>
</dbReference>
<feature type="transmembrane region" description="Helical" evidence="10">
    <location>
        <begin position="310"/>
        <end position="334"/>
    </location>
</feature>
<evidence type="ECO:0000256" key="2">
    <source>
        <dbReference type="ARBA" id="ARBA00012513"/>
    </source>
</evidence>
<evidence type="ECO:0000256" key="10">
    <source>
        <dbReference type="SAM" id="Phobius"/>
    </source>
</evidence>
<evidence type="ECO:0000256" key="1">
    <source>
        <dbReference type="ARBA" id="ARBA00004167"/>
    </source>
</evidence>
<reference evidence="12" key="1">
    <citation type="submission" date="2024-02" db="EMBL/GenBank/DDBJ databases">
        <authorList>
            <consortium name="ELIXIR-Norway"/>
            <consortium name="Elixir Norway"/>
        </authorList>
    </citation>
    <scope>NUCLEOTIDE SEQUENCE</scope>
</reference>
<name>A0ABP0WMH3_9BRYO</name>
<keyword evidence="13" id="KW-1185">Reference proteome</keyword>
<evidence type="ECO:0000313" key="12">
    <source>
        <dbReference type="EMBL" id="CAK9266695.1"/>
    </source>
</evidence>
<dbReference type="EMBL" id="OZ020114">
    <property type="protein sequence ID" value="CAK9266695.1"/>
    <property type="molecule type" value="Genomic_DNA"/>
</dbReference>
<dbReference type="Gene3D" id="1.10.510.10">
    <property type="entry name" value="Transferase(Phosphotransferase) domain 1"/>
    <property type="match status" value="1"/>
</dbReference>
<keyword evidence="6 10" id="KW-1133">Transmembrane helix</keyword>
<protein>
    <recommendedName>
        <fullName evidence="2">non-specific serine/threonine protein kinase</fullName>
        <ecNumber evidence="2">2.7.11.1</ecNumber>
    </recommendedName>
</protein>
<comment type="subcellular location">
    <subcellularLocation>
        <location evidence="1">Membrane</location>
        <topology evidence="1">Single-pass membrane protein</topology>
    </subcellularLocation>
</comment>
<dbReference type="SUPFAM" id="SSF56112">
    <property type="entry name" value="Protein kinase-like (PK-like)"/>
    <property type="match status" value="1"/>
</dbReference>
<keyword evidence="4 10" id="KW-0812">Transmembrane</keyword>
<dbReference type="SUPFAM" id="SSF52058">
    <property type="entry name" value="L domain-like"/>
    <property type="match status" value="1"/>
</dbReference>
<evidence type="ECO:0000256" key="9">
    <source>
        <dbReference type="ARBA" id="ARBA00048679"/>
    </source>
</evidence>
<evidence type="ECO:0000256" key="4">
    <source>
        <dbReference type="ARBA" id="ARBA00022692"/>
    </source>
</evidence>
<dbReference type="Proteomes" id="UP001497444">
    <property type="component" value="Chromosome 19"/>
</dbReference>
<feature type="non-terminal residue" evidence="12">
    <location>
        <position position="688"/>
    </location>
</feature>
<dbReference type="Gene3D" id="3.30.200.20">
    <property type="entry name" value="Phosphorylase Kinase, domain 1"/>
    <property type="match status" value="1"/>
</dbReference>
<dbReference type="PROSITE" id="PS00108">
    <property type="entry name" value="PROTEIN_KINASE_ST"/>
    <property type="match status" value="1"/>
</dbReference>
<evidence type="ECO:0000256" key="5">
    <source>
        <dbReference type="ARBA" id="ARBA00022737"/>
    </source>
</evidence>
<dbReference type="InterPro" id="IPR032675">
    <property type="entry name" value="LRR_dom_sf"/>
</dbReference>
<proteinExistence type="predicted"/>
<dbReference type="SMART" id="SM00220">
    <property type="entry name" value="S_TKc"/>
    <property type="match status" value="1"/>
</dbReference>
<dbReference type="InterPro" id="IPR001611">
    <property type="entry name" value="Leu-rich_rpt"/>
</dbReference>
<accession>A0ABP0WMH3</accession>
<dbReference type="Pfam" id="PF12819">
    <property type="entry name" value="Malectin_like"/>
    <property type="match status" value="1"/>
</dbReference>
<evidence type="ECO:0000259" key="11">
    <source>
        <dbReference type="PROSITE" id="PS50011"/>
    </source>
</evidence>
<gene>
    <name evidence="12" type="ORF">CSSPJE1EN1_LOCUS12173</name>
</gene>
<evidence type="ECO:0000256" key="7">
    <source>
        <dbReference type="ARBA" id="ARBA00023136"/>
    </source>
</evidence>
<keyword evidence="3" id="KW-0433">Leucine-rich repeat</keyword>
<keyword evidence="7 10" id="KW-0472">Membrane</keyword>
<dbReference type="PROSITE" id="PS50011">
    <property type="entry name" value="PROTEIN_KINASE_DOM"/>
    <property type="match status" value="1"/>
</dbReference>
<organism evidence="12 13">
    <name type="scientific">Sphagnum jensenii</name>
    <dbReference type="NCBI Taxonomy" id="128206"/>
    <lineage>
        <taxon>Eukaryota</taxon>
        <taxon>Viridiplantae</taxon>
        <taxon>Streptophyta</taxon>
        <taxon>Embryophyta</taxon>
        <taxon>Bryophyta</taxon>
        <taxon>Sphagnophytina</taxon>
        <taxon>Sphagnopsida</taxon>
        <taxon>Sphagnales</taxon>
        <taxon>Sphagnaceae</taxon>
        <taxon>Sphagnum</taxon>
    </lineage>
</organism>